<dbReference type="RefSeq" id="WP_187562617.1">
    <property type="nucleotide sequence ID" value="NZ_JACGWS010000007.1"/>
</dbReference>
<evidence type="ECO:0000313" key="2">
    <source>
        <dbReference type="Proteomes" id="UP000619238"/>
    </source>
</evidence>
<reference evidence="1 2" key="1">
    <citation type="submission" date="2020-07" db="EMBL/GenBank/DDBJ databases">
        <title>Description of Kordia aestuariivivens sp. nov., isolated from a tidal flat.</title>
        <authorList>
            <person name="Park S."/>
            <person name="Yoon J.-H."/>
        </authorList>
    </citation>
    <scope>NUCLEOTIDE SEQUENCE [LARGE SCALE GENOMIC DNA]</scope>
    <source>
        <strain evidence="1 2">YSTF-M3</strain>
    </source>
</reference>
<dbReference type="Proteomes" id="UP000619238">
    <property type="component" value="Unassembled WGS sequence"/>
</dbReference>
<protein>
    <recommendedName>
        <fullName evidence="3">Natural product</fullName>
    </recommendedName>
</protein>
<accession>A0ABR7QAF9</accession>
<keyword evidence="2" id="KW-1185">Reference proteome</keyword>
<organism evidence="1 2">
    <name type="scientific">Kordia aestuariivivens</name>
    <dbReference type="NCBI Taxonomy" id="2759037"/>
    <lineage>
        <taxon>Bacteria</taxon>
        <taxon>Pseudomonadati</taxon>
        <taxon>Bacteroidota</taxon>
        <taxon>Flavobacteriia</taxon>
        <taxon>Flavobacteriales</taxon>
        <taxon>Flavobacteriaceae</taxon>
        <taxon>Kordia</taxon>
    </lineage>
</organism>
<gene>
    <name evidence="1" type="ORF">H2O64_12895</name>
</gene>
<comment type="caution">
    <text evidence="1">The sequence shown here is derived from an EMBL/GenBank/DDBJ whole genome shotgun (WGS) entry which is preliminary data.</text>
</comment>
<evidence type="ECO:0000313" key="1">
    <source>
        <dbReference type="EMBL" id="MBC8755567.1"/>
    </source>
</evidence>
<name>A0ABR7QAF9_9FLAO</name>
<proteinExistence type="predicted"/>
<sequence>MKKQILTSVLLKLKKTNIANLNYIKGGHANVNSQSNCCSNPDDTCQTITTRPDSLVKRKTTTD</sequence>
<dbReference type="EMBL" id="JACGWS010000007">
    <property type="protein sequence ID" value="MBC8755567.1"/>
    <property type="molecule type" value="Genomic_DNA"/>
</dbReference>
<evidence type="ECO:0008006" key="3">
    <source>
        <dbReference type="Google" id="ProtNLM"/>
    </source>
</evidence>